<dbReference type="EMBL" id="LAZR01016556">
    <property type="protein sequence ID" value="KKM04005.1"/>
    <property type="molecule type" value="Genomic_DNA"/>
</dbReference>
<organism evidence="1">
    <name type="scientific">marine sediment metagenome</name>
    <dbReference type="NCBI Taxonomy" id="412755"/>
    <lineage>
        <taxon>unclassified sequences</taxon>
        <taxon>metagenomes</taxon>
        <taxon>ecological metagenomes</taxon>
    </lineage>
</organism>
<accession>A0A0F9GYY0</accession>
<protein>
    <submittedName>
        <fullName evidence="1">Uncharacterized protein</fullName>
    </submittedName>
</protein>
<gene>
    <name evidence="1" type="ORF">LCGC14_1768660</name>
</gene>
<comment type="caution">
    <text evidence="1">The sequence shown here is derived from an EMBL/GenBank/DDBJ whole genome shotgun (WGS) entry which is preliminary data.</text>
</comment>
<dbReference type="AlphaFoldDB" id="A0A0F9GYY0"/>
<proteinExistence type="predicted"/>
<evidence type="ECO:0000313" key="1">
    <source>
        <dbReference type="EMBL" id="KKM04005.1"/>
    </source>
</evidence>
<sequence length="98" mass="10817">MAKKKKKAGEQLPLIDVGPKNLKEILAAVKIYLGHQGDRLASLKKEIAGKQHVLELVKAAKLVPLKDGVIRFECGGEIISIEPRDEVIRIKKAKKAKK</sequence>
<name>A0A0F9GYY0_9ZZZZ</name>
<reference evidence="1" key="1">
    <citation type="journal article" date="2015" name="Nature">
        <title>Complex archaea that bridge the gap between prokaryotes and eukaryotes.</title>
        <authorList>
            <person name="Spang A."/>
            <person name="Saw J.H."/>
            <person name="Jorgensen S.L."/>
            <person name="Zaremba-Niedzwiedzka K."/>
            <person name="Martijn J."/>
            <person name="Lind A.E."/>
            <person name="van Eijk R."/>
            <person name="Schleper C."/>
            <person name="Guy L."/>
            <person name="Ettema T.J."/>
        </authorList>
    </citation>
    <scope>NUCLEOTIDE SEQUENCE</scope>
</reference>